<comment type="similarity">
    <text evidence="7">Belongs to the binding-protein-dependent transport system permease family.</text>
</comment>
<dbReference type="InterPro" id="IPR025966">
    <property type="entry name" value="OppC_N"/>
</dbReference>
<feature type="transmembrane region" description="Helical" evidence="7">
    <location>
        <begin position="566"/>
        <end position="586"/>
    </location>
</feature>
<keyword evidence="4 7" id="KW-0812">Transmembrane</keyword>
<feature type="transmembrane region" description="Helical" evidence="7">
    <location>
        <begin position="433"/>
        <end position="453"/>
    </location>
</feature>
<name>A0A7C8DFQ0_9ARCH</name>
<dbReference type="Proteomes" id="UP000589516">
    <property type="component" value="Unassembled WGS sequence"/>
</dbReference>
<keyword evidence="2 7" id="KW-0813">Transport</keyword>
<accession>A0A7C8DFQ0</accession>
<keyword evidence="3" id="KW-1003">Cell membrane</keyword>
<dbReference type="Pfam" id="PF19300">
    <property type="entry name" value="BPD_transp_1_N"/>
    <property type="match status" value="1"/>
</dbReference>
<dbReference type="AlphaFoldDB" id="A0A7C8DFQ0"/>
<evidence type="ECO:0000256" key="7">
    <source>
        <dbReference type="RuleBase" id="RU363032"/>
    </source>
</evidence>
<feature type="transmembrane region" description="Helical" evidence="7">
    <location>
        <begin position="407"/>
        <end position="427"/>
    </location>
</feature>
<dbReference type="EMBL" id="DUAV01000025">
    <property type="protein sequence ID" value="HIG63668.1"/>
    <property type="molecule type" value="Genomic_DNA"/>
</dbReference>
<feature type="transmembrane region" description="Helical" evidence="7">
    <location>
        <begin position="474"/>
        <end position="497"/>
    </location>
</feature>
<dbReference type="GO" id="GO:0055085">
    <property type="term" value="P:transmembrane transport"/>
    <property type="evidence" value="ECO:0007669"/>
    <property type="project" value="InterPro"/>
</dbReference>
<dbReference type="Pfam" id="PF12911">
    <property type="entry name" value="OppC_N"/>
    <property type="match status" value="1"/>
</dbReference>
<dbReference type="InterPro" id="IPR035906">
    <property type="entry name" value="MetI-like_sf"/>
</dbReference>
<dbReference type="InterPro" id="IPR000515">
    <property type="entry name" value="MetI-like"/>
</dbReference>
<feature type="transmembrane region" description="Helical" evidence="7">
    <location>
        <begin position="598"/>
        <end position="616"/>
    </location>
</feature>
<protein>
    <submittedName>
        <fullName evidence="9">ABC transporter permease subunit</fullName>
    </submittedName>
</protein>
<organism evidence="9 10">
    <name type="scientific">Marine Group III euryarchaeote</name>
    <dbReference type="NCBI Taxonomy" id="2173149"/>
    <lineage>
        <taxon>Archaea</taxon>
        <taxon>Methanobacteriati</taxon>
        <taxon>Thermoplasmatota</taxon>
        <taxon>Thermoplasmata</taxon>
        <taxon>Candidatus Thermoprofundales</taxon>
    </lineage>
</organism>
<evidence type="ECO:0000256" key="4">
    <source>
        <dbReference type="ARBA" id="ARBA00022692"/>
    </source>
</evidence>
<comment type="subcellular location">
    <subcellularLocation>
        <location evidence="1 7">Cell membrane</location>
        <topology evidence="1 7">Multi-pass membrane protein</topology>
    </subcellularLocation>
</comment>
<evidence type="ECO:0000256" key="2">
    <source>
        <dbReference type="ARBA" id="ARBA00022448"/>
    </source>
</evidence>
<dbReference type="GO" id="GO:0005886">
    <property type="term" value="C:plasma membrane"/>
    <property type="evidence" value="ECO:0007669"/>
    <property type="project" value="UniProtKB-SubCell"/>
</dbReference>
<feature type="transmembrane region" description="Helical" evidence="7">
    <location>
        <begin position="104"/>
        <end position="123"/>
    </location>
</feature>
<evidence type="ECO:0000256" key="1">
    <source>
        <dbReference type="ARBA" id="ARBA00004651"/>
    </source>
</evidence>
<dbReference type="Gene3D" id="1.10.3720.10">
    <property type="entry name" value="MetI-like"/>
    <property type="match status" value="2"/>
</dbReference>
<dbReference type="SUPFAM" id="SSF161098">
    <property type="entry name" value="MetI-like"/>
    <property type="match status" value="2"/>
</dbReference>
<keyword evidence="5 7" id="KW-1133">Transmembrane helix</keyword>
<evidence type="ECO:0000256" key="3">
    <source>
        <dbReference type="ARBA" id="ARBA00022475"/>
    </source>
</evidence>
<feature type="transmembrane region" description="Helical" evidence="7">
    <location>
        <begin position="374"/>
        <end position="395"/>
    </location>
</feature>
<dbReference type="PANTHER" id="PTHR30465:SF0">
    <property type="entry name" value="OLIGOPEPTIDE TRANSPORT SYSTEM PERMEASE PROTEIN APPB"/>
    <property type="match status" value="1"/>
</dbReference>
<comment type="caution">
    <text evidence="9">The sequence shown here is derived from an EMBL/GenBank/DDBJ whole genome shotgun (WGS) entry which is preliminary data.</text>
</comment>
<feature type="transmembrane region" description="Helical" evidence="7">
    <location>
        <begin position="269"/>
        <end position="290"/>
    </location>
</feature>
<evidence type="ECO:0000256" key="5">
    <source>
        <dbReference type="ARBA" id="ARBA00022989"/>
    </source>
</evidence>
<keyword evidence="6 7" id="KW-0472">Membrane</keyword>
<evidence type="ECO:0000259" key="8">
    <source>
        <dbReference type="PROSITE" id="PS50928"/>
    </source>
</evidence>
<feature type="transmembrane region" description="Helical" evidence="7">
    <location>
        <begin position="310"/>
        <end position="336"/>
    </location>
</feature>
<gene>
    <name evidence="9" type="ORF">EYQ16_04035</name>
</gene>
<dbReference type="CDD" id="cd06261">
    <property type="entry name" value="TM_PBP2"/>
    <property type="match status" value="2"/>
</dbReference>
<feature type="domain" description="ABC transmembrane type-1" evidence="8">
    <location>
        <begin position="560"/>
        <end position="747"/>
    </location>
</feature>
<evidence type="ECO:0000256" key="6">
    <source>
        <dbReference type="ARBA" id="ARBA00023136"/>
    </source>
</evidence>
<reference evidence="10" key="1">
    <citation type="journal article" date="2019" name="bioRxiv">
        <title>Genome diversification in globally distributed novel marine Proteobacteria is linked to environmental adaptation.</title>
        <authorList>
            <person name="Zhou Z."/>
            <person name="Tran P.Q."/>
            <person name="Kieft K."/>
            <person name="Anantharaman K."/>
        </authorList>
    </citation>
    <scope>NUCLEOTIDE SEQUENCE [LARGE SCALE GENOMIC DNA]</scope>
</reference>
<proteinExistence type="inferred from homology"/>
<dbReference type="Pfam" id="PF00528">
    <property type="entry name" value="BPD_transp_1"/>
    <property type="match status" value="2"/>
</dbReference>
<feature type="transmembrane region" description="Helical" evidence="7">
    <location>
        <begin position="674"/>
        <end position="701"/>
    </location>
</feature>
<evidence type="ECO:0000313" key="9">
    <source>
        <dbReference type="EMBL" id="HIG63668.1"/>
    </source>
</evidence>
<dbReference type="PANTHER" id="PTHR30465">
    <property type="entry name" value="INNER MEMBRANE ABC TRANSPORTER"/>
    <property type="match status" value="1"/>
</dbReference>
<dbReference type="PROSITE" id="PS50928">
    <property type="entry name" value="ABC_TM1"/>
    <property type="match status" value="2"/>
</dbReference>
<feature type="domain" description="ABC transmembrane type-1" evidence="8">
    <location>
        <begin position="96"/>
        <end position="333"/>
    </location>
</feature>
<dbReference type="InterPro" id="IPR045621">
    <property type="entry name" value="BPD_transp_1_N"/>
</dbReference>
<feature type="transmembrane region" description="Helical" evidence="7">
    <location>
        <begin position="348"/>
        <end position="368"/>
    </location>
</feature>
<evidence type="ECO:0000313" key="10">
    <source>
        <dbReference type="Proteomes" id="UP000589516"/>
    </source>
</evidence>
<feature type="transmembrane region" description="Helical" evidence="7">
    <location>
        <begin position="135"/>
        <end position="156"/>
    </location>
</feature>
<feature type="transmembrane region" description="Helical" evidence="7">
    <location>
        <begin position="206"/>
        <end position="226"/>
    </location>
</feature>
<feature type="transmembrane region" description="Helical" evidence="7">
    <location>
        <begin position="726"/>
        <end position="747"/>
    </location>
</feature>
<feature type="transmembrane region" description="Helical" evidence="7">
    <location>
        <begin position="12"/>
        <end position="32"/>
    </location>
</feature>
<sequence length="760" mass="84527">MKLWQYVLRRLAFTIPVMLGVTLITFSLSNLMGDPVAPYVTEKSTPEQIEELRKLHNLDKSLSVRYFTYINNLLHGEWGYSQTINQPVSDAIVLKFAATLELSLLAFAVAVLTALPLGIFSSVKHNRWEDHWIRLFALFGSAVPIFWFALILKYFLAFQWGDATQLPLGYRYDAILWDLEDPIEQRTGLLLVDALLAGSWIHFKDALMHMLLPATTLAYASMATTIRLMRGSMLDVLEQDYVRTARAKGLPEHKVVVNHAARNAMIPTVTLLGLAFGGLLNGSVLTETVWQWPGLGLWAITAMRNLDTAAILGYTLFAGMLYVLANLVVDVAYAWLDPRVELSGDVGLAEWFIAGMAILLVGVTWISVDLGLGLGKLLLYALLLGALVGLGWRLRRDRADFLAQLREYLWVPLLATGTVLAVLGIFRGYATEMVLLFVLFLLVRLALNWRDFVAEIPPRRAELRRMAYQLRRNPLALLGLFIALAILLVALMAPFLAPLEPGQRDADRMVEHFEFNHDLQPPCYWSCTGERGEADGYILGSTSKGYDIWYGIIWGSRTSLDVALKVVISGTFIAVVLGVISGYYGGRVDEIMMRITDVFLAIPGLILALAIVAVTNNPSIEYLMYALIIVWWPGFTRIVRAQALSVRNLPYVEAARAAGASDFRIIFRHVLPNCLTPVVIAATMDMGSIVLVLAGLGFLGFGGGPDLAEWGKLVGYGQEHLLAGDWWAFFFPGLAIALWAMAFYLLGDGLRDILDPRQRK</sequence>
<feature type="transmembrane region" description="Helical" evidence="7">
    <location>
        <begin position="622"/>
        <end position="639"/>
    </location>
</feature>